<feature type="region of interest" description="Disordered" evidence="1">
    <location>
        <begin position="1"/>
        <end position="68"/>
    </location>
</feature>
<feature type="compositionally biased region" description="Polar residues" evidence="1">
    <location>
        <begin position="18"/>
        <end position="30"/>
    </location>
</feature>
<sequence>MTEPTSANGSDREKAPTAGTSSTGNSAQANGQGGREKSPGGPPKKVASAKGGEREFEELYSPSRPREEQGFSPVTIAIYIVVGLLLVAGIGGSIIGLKTGPLGKPHKIVSQRSISTRTTFRVIQGNGWRLNMSMLLSPSVAYMKYTLEGNAPIKMQMLGAKYKIGNGDIVPLKLPPAYLMFEPLAPKEETSRAFWLGGSPVYSITILMRIDDGHEIRNESVTFD</sequence>
<proteinExistence type="predicted"/>
<keyword evidence="2" id="KW-1133">Transmembrane helix</keyword>
<keyword evidence="4" id="KW-1185">Reference proteome</keyword>
<name>C6HX72_9BACT</name>
<evidence type="ECO:0000256" key="1">
    <source>
        <dbReference type="SAM" id="MobiDB-lite"/>
    </source>
</evidence>
<organism evidence="3 4">
    <name type="scientific">Leptospirillum ferrodiazotrophum</name>
    <dbReference type="NCBI Taxonomy" id="412449"/>
    <lineage>
        <taxon>Bacteria</taxon>
        <taxon>Pseudomonadati</taxon>
        <taxon>Nitrospirota</taxon>
        <taxon>Nitrospiria</taxon>
        <taxon>Nitrospirales</taxon>
        <taxon>Nitrospiraceae</taxon>
        <taxon>Leptospirillum</taxon>
    </lineage>
</organism>
<evidence type="ECO:0000256" key="2">
    <source>
        <dbReference type="SAM" id="Phobius"/>
    </source>
</evidence>
<keyword evidence="2" id="KW-0812">Transmembrane</keyword>
<dbReference type="AlphaFoldDB" id="C6HX72"/>
<dbReference type="Proteomes" id="UP000009374">
    <property type="component" value="Unassembled WGS sequence"/>
</dbReference>
<keyword evidence="2" id="KW-0472">Membrane</keyword>
<evidence type="ECO:0000313" key="4">
    <source>
        <dbReference type="Proteomes" id="UP000009374"/>
    </source>
</evidence>
<gene>
    <name evidence="3" type="ORF">UBAL3_92050154</name>
</gene>
<reference evidence="3 4" key="1">
    <citation type="journal article" date="2009" name="Appl. Environ. Microbiol.">
        <title>Community genomic and proteomic analyses of chemoautotrophic iron-oxidizing "Leptospirillum rubarum" (Group II) and "Leptospirillum ferrodiazotrophum" (Group III) bacteria in acid mine drainage biofilms.</title>
        <authorList>
            <person name="Goltsman D.S."/>
            <person name="Denef V.J."/>
            <person name="Singer S.W."/>
            <person name="VerBerkmoes N.C."/>
            <person name="Lefsrud M."/>
            <person name="Mueller R.S."/>
            <person name="Dick G.J."/>
            <person name="Sun C.L."/>
            <person name="Wheeler K.E."/>
            <person name="Zemla A."/>
            <person name="Baker B.J."/>
            <person name="Hauser L."/>
            <person name="Land M."/>
            <person name="Shah M.B."/>
            <person name="Thelen M.P."/>
            <person name="Hettich R.L."/>
            <person name="Banfield J.F."/>
        </authorList>
    </citation>
    <scope>NUCLEOTIDE SEQUENCE [LARGE SCALE GENOMIC DNA]</scope>
</reference>
<protein>
    <submittedName>
        <fullName evidence="3">Uncharacterized protein</fullName>
    </submittedName>
</protein>
<dbReference type="EMBL" id="GG693873">
    <property type="protein sequence ID" value="EES52782.1"/>
    <property type="molecule type" value="Genomic_DNA"/>
</dbReference>
<accession>C6HX72</accession>
<evidence type="ECO:0000313" key="3">
    <source>
        <dbReference type="EMBL" id="EES52782.1"/>
    </source>
</evidence>
<feature type="transmembrane region" description="Helical" evidence="2">
    <location>
        <begin position="76"/>
        <end position="97"/>
    </location>
</feature>